<dbReference type="PANTHER" id="PTHR44936">
    <property type="entry name" value="SENSOR PROTEIN CREC"/>
    <property type="match status" value="1"/>
</dbReference>
<keyword evidence="4" id="KW-0547">Nucleotide-binding</keyword>
<dbReference type="SUPFAM" id="SSF55874">
    <property type="entry name" value="ATPase domain of HSP90 chaperone/DNA topoisomerase II/histidine kinase"/>
    <property type="match status" value="1"/>
</dbReference>
<gene>
    <name evidence="9" type="ORF">AX660_13055</name>
</gene>
<evidence type="ECO:0000256" key="7">
    <source>
        <dbReference type="SAM" id="Phobius"/>
    </source>
</evidence>
<feature type="transmembrane region" description="Helical" evidence="7">
    <location>
        <begin position="91"/>
        <end position="108"/>
    </location>
</feature>
<proteinExistence type="predicted"/>
<keyword evidence="7" id="KW-1133">Transmembrane helix</keyword>
<feature type="domain" description="Histidine kinase" evidence="8">
    <location>
        <begin position="222"/>
        <end position="427"/>
    </location>
</feature>
<accession>A0A136A1H4</accession>
<keyword evidence="10" id="KW-1185">Reference proteome</keyword>
<dbReference type="Pfam" id="PF25323">
    <property type="entry name" value="6TM_PilS"/>
    <property type="match status" value="1"/>
</dbReference>
<evidence type="ECO:0000256" key="5">
    <source>
        <dbReference type="ARBA" id="ARBA00022777"/>
    </source>
</evidence>
<dbReference type="RefSeq" id="WP_157884321.1">
    <property type="nucleotide sequence ID" value="NZ_LSNE01000005.1"/>
</dbReference>
<evidence type="ECO:0000256" key="3">
    <source>
        <dbReference type="ARBA" id="ARBA00022679"/>
    </source>
</evidence>
<comment type="catalytic activity">
    <reaction evidence="1">
        <text>ATP + protein L-histidine = ADP + protein N-phospho-L-histidine.</text>
        <dbReference type="EC" id="2.7.13.3"/>
    </reaction>
</comment>
<organism evidence="9 10">
    <name type="scientific">Paraglaciecola hydrolytica</name>
    <dbReference type="NCBI Taxonomy" id="1799789"/>
    <lineage>
        <taxon>Bacteria</taxon>
        <taxon>Pseudomonadati</taxon>
        <taxon>Pseudomonadota</taxon>
        <taxon>Gammaproteobacteria</taxon>
        <taxon>Alteromonadales</taxon>
        <taxon>Alteromonadaceae</taxon>
        <taxon>Paraglaciecola</taxon>
    </lineage>
</organism>
<evidence type="ECO:0000313" key="9">
    <source>
        <dbReference type="EMBL" id="KXI29086.1"/>
    </source>
</evidence>
<evidence type="ECO:0000256" key="1">
    <source>
        <dbReference type="ARBA" id="ARBA00000085"/>
    </source>
</evidence>
<feature type="transmembrane region" description="Helical" evidence="7">
    <location>
        <begin position="60"/>
        <end position="79"/>
    </location>
</feature>
<keyword evidence="7" id="KW-0472">Membrane</keyword>
<feature type="transmembrane region" description="Helical" evidence="7">
    <location>
        <begin position="34"/>
        <end position="53"/>
    </location>
</feature>
<feature type="transmembrane region" description="Helical" evidence="7">
    <location>
        <begin position="120"/>
        <end position="147"/>
    </location>
</feature>
<dbReference type="EMBL" id="LSNE01000005">
    <property type="protein sequence ID" value="KXI29086.1"/>
    <property type="molecule type" value="Genomic_DNA"/>
</dbReference>
<dbReference type="Gene3D" id="3.30.565.10">
    <property type="entry name" value="Histidine kinase-like ATPase, C-terminal domain"/>
    <property type="match status" value="1"/>
</dbReference>
<dbReference type="Gene3D" id="1.10.287.130">
    <property type="match status" value="1"/>
</dbReference>
<dbReference type="OrthoDB" id="9785252at2"/>
<reference evidence="10" key="1">
    <citation type="submission" date="2016-02" db="EMBL/GenBank/DDBJ databases">
        <authorList>
            <person name="Schultz-Johansen M."/>
            <person name="Glaring M.A."/>
            <person name="Bech P.K."/>
            <person name="Stougaard P."/>
        </authorList>
    </citation>
    <scope>NUCLEOTIDE SEQUENCE [LARGE SCALE GENOMIC DNA]</scope>
    <source>
        <strain evidence="10">S66</strain>
    </source>
</reference>
<evidence type="ECO:0000256" key="2">
    <source>
        <dbReference type="ARBA" id="ARBA00012438"/>
    </source>
</evidence>
<keyword evidence="7" id="KW-0812">Transmembrane</keyword>
<feature type="transmembrane region" description="Helical" evidence="7">
    <location>
        <begin position="167"/>
        <end position="190"/>
    </location>
</feature>
<dbReference type="EC" id="2.7.13.3" evidence="2"/>
<evidence type="ECO:0000256" key="4">
    <source>
        <dbReference type="ARBA" id="ARBA00022741"/>
    </source>
</evidence>
<keyword evidence="6" id="KW-0067">ATP-binding</keyword>
<comment type="caution">
    <text evidence="9">The sequence shown here is derived from an EMBL/GenBank/DDBJ whole genome shotgun (WGS) entry which is preliminary data.</text>
</comment>
<evidence type="ECO:0000313" key="10">
    <source>
        <dbReference type="Proteomes" id="UP000070299"/>
    </source>
</evidence>
<dbReference type="InterPro" id="IPR036890">
    <property type="entry name" value="HATPase_C_sf"/>
</dbReference>
<dbReference type="Proteomes" id="UP000070299">
    <property type="component" value="Unassembled WGS sequence"/>
</dbReference>
<dbReference type="GO" id="GO:0005886">
    <property type="term" value="C:plasma membrane"/>
    <property type="evidence" value="ECO:0007669"/>
    <property type="project" value="TreeGrafter"/>
</dbReference>
<dbReference type="PANTHER" id="PTHR44936:SF10">
    <property type="entry name" value="SENSOR PROTEIN RSTB"/>
    <property type="match status" value="1"/>
</dbReference>
<dbReference type="GO" id="GO:0000155">
    <property type="term" value="F:phosphorelay sensor kinase activity"/>
    <property type="evidence" value="ECO:0007669"/>
    <property type="project" value="TreeGrafter"/>
</dbReference>
<keyword evidence="5" id="KW-0418">Kinase</keyword>
<dbReference type="STRING" id="1799789.AX660_13055"/>
<evidence type="ECO:0000259" key="8">
    <source>
        <dbReference type="PROSITE" id="PS50109"/>
    </source>
</evidence>
<dbReference type="Pfam" id="PF02518">
    <property type="entry name" value="HATPase_c"/>
    <property type="match status" value="1"/>
</dbReference>
<dbReference type="InterPro" id="IPR050980">
    <property type="entry name" value="2C_sensor_his_kinase"/>
</dbReference>
<dbReference type="InterPro" id="IPR005467">
    <property type="entry name" value="His_kinase_dom"/>
</dbReference>
<dbReference type="AlphaFoldDB" id="A0A136A1H4"/>
<dbReference type="PROSITE" id="PS50109">
    <property type="entry name" value="HIS_KIN"/>
    <property type="match status" value="1"/>
</dbReference>
<dbReference type="InterPro" id="IPR003594">
    <property type="entry name" value="HATPase_dom"/>
</dbReference>
<dbReference type="SMART" id="SM00387">
    <property type="entry name" value="HATPase_c"/>
    <property type="match status" value="1"/>
</dbReference>
<sequence length="429" mass="47621">MLKDYLPANFQSGFHTSPKSNLQTNLQLLQLVKIRFGFIGFHLLAVLIAQYWFSYELPYLNLKIIVVVELTFNLLLFYYYRGNRNAHTAEYLPQVLIDIGFLALLLYFSGGATNPFVSLLLLPVAIAAVTLPRGLLLVVTLVALAAYSTLVLQLSPHQMHSMDMQQHFVGMWLNFVLSALVVVLIVASLARAMRRQERFVSQLREEQLRQEQLVALGTAAAQFAHHLATPLGTANLLVEELQDENNDAKVTYLTQLKQQIDLCSKRLQDFRVMAEDVKQNTKRQISLAKLAAQLKQEVQLNFAAAQVTYALSEAENLAIVADTTLLPALLNLIQNAVQASKLKQDNNIVIGSQVFNNKLIINIRDFGQGLSEQSLLELGSSLVKSATGLGMGVMLSHATLERLGAQLKLYNHQEGGAVAEITLDVVKLV</sequence>
<evidence type="ECO:0000256" key="6">
    <source>
        <dbReference type="ARBA" id="ARBA00022840"/>
    </source>
</evidence>
<name>A0A136A1H4_9ALTE</name>
<protein>
    <recommendedName>
        <fullName evidence="2">histidine kinase</fullName>
        <ecNumber evidence="2">2.7.13.3</ecNumber>
    </recommendedName>
</protein>
<keyword evidence="3" id="KW-0808">Transferase</keyword>
<dbReference type="GO" id="GO:0005524">
    <property type="term" value="F:ATP binding"/>
    <property type="evidence" value="ECO:0007669"/>
    <property type="project" value="UniProtKB-KW"/>
</dbReference>